<feature type="compositionally biased region" description="Low complexity" evidence="7">
    <location>
        <begin position="1481"/>
        <end position="1501"/>
    </location>
</feature>
<keyword evidence="6" id="KW-0482">Metalloprotease</keyword>
<feature type="compositionally biased region" description="Polar residues" evidence="7">
    <location>
        <begin position="1324"/>
        <end position="1350"/>
    </location>
</feature>
<dbReference type="PRINTS" id="PR00786">
    <property type="entry name" value="NEPRILYSIN"/>
</dbReference>
<feature type="compositionally biased region" description="Low complexity" evidence="7">
    <location>
        <begin position="1565"/>
        <end position="1574"/>
    </location>
</feature>
<keyword evidence="10" id="KW-1185">Reference proteome</keyword>
<evidence type="ECO:0000259" key="8">
    <source>
        <dbReference type="PROSITE" id="PS01186"/>
    </source>
</evidence>
<dbReference type="PANTHER" id="PTHR11733:SF133">
    <property type="entry name" value="PHOSPHATE-REGULATING NEUTRAL ENDOPEPTIDASE PHEX"/>
    <property type="match status" value="1"/>
</dbReference>
<dbReference type="GO" id="GO:0046872">
    <property type="term" value="F:metal ion binding"/>
    <property type="evidence" value="ECO:0007669"/>
    <property type="project" value="UniProtKB-KW"/>
</dbReference>
<evidence type="ECO:0000256" key="1">
    <source>
        <dbReference type="ARBA" id="ARBA00001947"/>
    </source>
</evidence>
<proteinExistence type="predicted"/>
<dbReference type="InterPro" id="IPR008753">
    <property type="entry name" value="Peptidase_M13_N"/>
</dbReference>
<evidence type="ECO:0000313" key="10">
    <source>
        <dbReference type="Proteomes" id="UP001186944"/>
    </source>
</evidence>
<organism evidence="9 10">
    <name type="scientific">Pinctada imbricata</name>
    <name type="common">Atlantic pearl-oyster</name>
    <name type="synonym">Pinctada martensii</name>
    <dbReference type="NCBI Taxonomy" id="66713"/>
    <lineage>
        <taxon>Eukaryota</taxon>
        <taxon>Metazoa</taxon>
        <taxon>Spiralia</taxon>
        <taxon>Lophotrochozoa</taxon>
        <taxon>Mollusca</taxon>
        <taxon>Bivalvia</taxon>
        <taxon>Autobranchia</taxon>
        <taxon>Pteriomorphia</taxon>
        <taxon>Pterioida</taxon>
        <taxon>Pterioidea</taxon>
        <taxon>Pteriidae</taxon>
        <taxon>Pinctada</taxon>
    </lineage>
</organism>
<keyword evidence="3" id="KW-0479">Metal-binding</keyword>
<feature type="domain" description="EGF-like" evidence="8">
    <location>
        <begin position="709"/>
        <end position="724"/>
    </location>
</feature>
<reference evidence="9" key="1">
    <citation type="submission" date="2019-08" db="EMBL/GenBank/DDBJ databases">
        <title>The improved chromosome-level genome for the pearl oyster Pinctada fucata martensii using PacBio sequencing and Hi-C.</title>
        <authorList>
            <person name="Zheng Z."/>
        </authorList>
    </citation>
    <scope>NUCLEOTIDE SEQUENCE</scope>
    <source>
        <strain evidence="9">ZZ-2019</strain>
        <tissue evidence="9">Adductor muscle</tissue>
    </source>
</reference>
<feature type="compositionally biased region" description="Polar residues" evidence="7">
    <location>
        <begin position="1071"/>
        <end position="1087"/>
    </location>
</feature>
<evidence type="ECO:0000256" key="5">
    <source>
        <dbReference type="ARBA" id="ARBA00022833"/>
    </source>
</evidence>
<feature type="compositionally biased region" description="Polar residues" evidence="7">
    <location>
        <begin position="852"/>
        <end position="867"/>
    </location>
</feature>
<dbReference type="GO" id="GO:0004222">
    <property type="term" value="F:metalloendopeptidase activity"/>
    <property type="evidence" value="ECO:0007669"/>
    <property type="project" value="InterPro"/>
</dbReference>
<feature type="compositionally biased region" description="Polar residues" evidence="7">
    <location>
        <begin position="1544"/>
        <end position="1553"/>
    </location>
</feature>
<dbReference type="Pfam" id="PF05649">
    <property type="entry name" value="Peptidase_M13_N"/>
    <property type="match status" value="1"/>
</dbReference>
<accession>A0AA88YAP0</accession>
<dbReference type="Pfam" id="PF01431">
    <property type="entry name" value="Peptidase_M13"/>
    <property type="match status" value="1"/>
</dbReference>
<dbReference type="GO" id="GO:0005886">
    <property type="term" value="C:plasma membrane"/>
    <property type="evidence" value="ECO:0007669"/>
    <property type="project" value="TreeGrafter"/>
</dbReference>
<dbReference type="PROSITE" id="PS51885">
    <property type="entry name" value="NEPRILYSIN"/>
    <property type="match status" value="1"/>
</dbReference>
<protein>
    <recommendedName>
        <fullName evidence="8">EGF-like domain-containing protein</fullName>
    </recommendedName>
</protein>
<feature type="compositionally biased region" description="Polar residues" evidence="7">
    <location>
        <begin position="1575"/>
        <end position="1585"/>
    </location>
</feature>
<evidence type="ECO:0000256" key="6">
    <source>
        <dbReference type="ARBA" id="ARBA00023049"/>
    </source>
</evidence>
<keyword evidence="5" id="KW-0862">Zinc</keyword>
<dbReference type="CDD" id="cd08662">
    <property type="entry name" value="M13"/>
    <property type="match status" value="1"/>
</dbReference>
<evidence type="ECO:0000256" key="3">
    <source>
        <dbReference type="ARBA" id="ARBA00022723"/>
    </source>
</evidence>
<keyword evidence="2" id="KW-0645">Protease</keyword>
<dbReference type="InterPro" id="IPR042089">
    <property type="entry name" value="Peptidase_M13_dom_2"/>
</dbReference>
<feature type="region of interest" description="Disordered" evidence="7">
    <location>
        <begin position="1565"/>
        <end position="1585"/>
    </location>
</feature>
<gene>
    <name evidence="9" type="ORF">FSP39_016105</name>
</gene>
<feature type="compositionally biased region" description="Low complexity" evidence="7">
    <location>
        <begin position="1427"/>
        <end position="1467"/>
    </location>
</feature>
<dbReference type="SUPFAM" id="SSF55486">
    <property type="entry name" value="Metalloproteases ('zincins'), catalytic domain"/>
    <property type="match status" value="1"/>
</dbReference>
<feature type="compositionally biased region" description="Low complexity" evidence="7">
    <location>
        <begin position="1351"/>
        <end position="1392"/>
    </location>
</feature>
<keyword evidence="4" id="KW-0378">Hydrolase</keyword>
<sequence>MYVATRLTSAMDEAADPCEDFYEFACGTWVKKHVIPEDRSSLNQFGVLRDDVQVIQKIVLEQPVQEGEPESVTKAKDLYKSCMNETLIEQRDVSVIFPFLKDLGGWPLLGNKPGGHWNESDFSLTTLLLKLRRLNNSPLIDLYVSSDEKNSSRRVLHLDQSGYGLPGRKYYLKGRKDRMVMAYEKLANSIAVGVGADPVVAKRDVQKLIDLEFEVAKIAVPAEERRDSNKLYNPMTISQIEGRFTSSSKIPFNWFTYAQGLFDQVGIKFDQSEVVIVEAIPYYQELFNILAKYSKRDIANYIVWSIMQNRAGNLGQRFRDMFTEYNKVVYGTSTARARWRSCVSYANAIYGLAVGRLFVKEAFDEQAKADTLAMIKNLRAAFNELLSESEWMDDDTRGKAREKAKAVQEKIGYQDYILEDKELNRWYQNYTAEPDKYFENVLGNLRQSSIDGIRRLREVVDKNEWTSAPATVNAFYSRLFNRITFPAGILQPPFYEKNQPKSMNYGGIGVVIGHELTHGFDDAGRQYDIDGNLRQWWSKEVINRFKKQTQCIINQYGNFTVPEADNMNLNGITTLGENIADNGGLKESFRAYRNWVLKQGHEERRLPGVEYNHNQLFFINFAQVWCGNMRKESIVNRILTDPHSPGRFRVIGTLQNSADFAKAFKCSGDSYMNPAKKWLSLENFAKCTNHNQCPENSICSPSACDGYTCRCREGYVSSDDKVQCLPVRRMGDRCDASNKCLSPFSLCEDSCFCNDLLEATQDGRCKDPLFRYVGETCWMDPCQQPALCSDEGMCVCPPGMRKLKNEEFWLNPMIITQCVENDFSVHSCKGKLLEIPAGLLPTTPTIAPMTKPATSPVPSTTSVQQPSIEPIKPPMAQFLSTMPLRPTTETLPDTTSVPLYKIIYPDRRFPRRAFEICTNNTQCPENSRCRPRGCMGYVCICDEGYIASDNRHYCLKATKVGEPCNRLESKCMSPFSYCDGECRCLDVFEPTSDGRCKLPGIGFQGDTCSNSSCEYPAECLNGRCTCTGDYRPVSEEEFWVDPSDLRQCRKKSTSLTSCNGVVVPVPDEMKVSTTSTMKATTPLSSSASTEIQTTSTEPQTTSTEPQTTSTEPQTTTEPETTTEPQTTSPEPQITTTEPQITTTEPQTTTTTEPQTTTTEPQTTTTEQQTTTTEPQTTTTTEPQTTTTITTEPQTTTTTTELLTTTEPQTTTTTTELRTTTEPQTTTTEPKTTTEPQITTTEPPTTTKPQTTTTEPQTTTTSTEPPTTSTDPPTTSTETPTTSTETPTTSTELQTTSTESKSTSTEPQSTTSKTRTTESQTSTSAPTTTDPQTSSTIQQATDFKTTVTNQITSTKPQTTSSSKQSTTEPRTFTSQQATDTQTTTSSLTTQEETTTTIAQTLTNTGQDIAESTISTEFSKITTENHISTTLPQTTAFQSTTTTTTEQTTSEAQTTSTSSPEQQTTTTRTSTEKGNEWQSTLKQSVTITIPQTTTSTSQITSETLQNTLKSETTDREIQTTAQSEPTTTQSITSTPSETTTEYGIPVTTTGVNTMKNPTINTHITESQAATTTSQTTPQIGNTSSGQQTNKRTTINIVQHYYRTRKHNNKNNTHFRNNNWTTDNK</sequence>
<dbReference type="InterPro" id="IPR024079">
    <property type="entry name" value="MetalloPept_cat_dom_sf"/>
</dbReference>
<evidence type="ECO:0000256" key="2">
    <source>
        <dbReference type="ARBA" id="ARBA00022670"/>
    </source>
</evidence>
<dbReference type="InterPro" id="IPR018497">
    <property type="entry name" value="Peptidase_M13_C"/>
</dbReference>
<name>A0AA88YAP0_PINIB</name>
<dbReference type="Gene3D" id="1.10.1380.10">
    <property type="entry name" value="Neutral endopeptidase , domain2"/>
    <property type="match status" value="1"/>
</dbReference>
<feature type="region of interest" description="Disordered" evidence="7">
    <location>
        <begin position="1071"/>
        <end position="1392"/>
    </location>
</feature>
<dbReference type="Gene3D" id="3.40.390.10">
    <property type="entry name" value="Collagenase (Catalytic Domain)"/>
    <property type="match status" value="1"/>
</dbReference>
<comment type="caution">
    <text evidence="9">The sequence shown here is derived from an EMBL/GenBank/DDBJ whole genome shotgun (WGS) entry which is preliminary data.</text>
</comment>
<dbReference type="GO" id="GO:0016485">
    <property type="term" value="P:protein processing"/>
    <property type="evidence" value="ECO:0007669"/>
    <property type="project" value="TreeGrafter"/>
</dbReference>
<dbReference type="PANTHER" id="PTHR11733">
    <property type="entry name" value="ZINC METALLOPROTEASE FAMILY M13 NEPRILYSIN-RELATED"/>
    <property type="match status" value="1"/>
</dbReference>
<dbReference type="InterPro" id="IPR000718">
    <property type="entry name" value="Peptidase_M13"/>
</dbReference>
<feature type="compositionally biased region" description="Low complexity" evidence="7">
    <location>
        <begin position="1520"/>
        <end position="1539"/>
    </location>
</feature>
<dbReference type="InterPro" id="IPR000742">
    <property type="entry name" value="EGF"/>
</dbReference>
<dbReference type="PROSITE" id="PS01186">
    <property type="entry name" value="EGF_2"/>
    <property type="match status" value="1"/>
</dbReference>
<evidence type="ECO:0000256" key="4">
    <source>
        <dbReference type="ARBA" id="ARBA00022801"/>
    </source>
</evidence>
<evidence type="ECO:0000256" key="7">
    <source>
        <dbReference type="SAM" id="MobiDB-lite"/>
    </source>
</evidence>
<feature type="compositionally biased region" description="Low complexity" evidence="7">
    <location>
        <begin position="1088"/>
        <end position="1323"/>
    </location>
</feature>
<dbReference type="EMBL" id="VSWD01000008">
    <property type="protein sequence ID" value="KAK3095559.1"/>
    <property type="molecule type" value="Genomic_DNA"/>
</dbReference>
<evidence type="ECO:0000313" key="9">
    <source>
        <dbReference type="EMBL" id="KAK3095559.1"/>
    </source>
</evidence>
<feature type="region of interest" description="Disordered" evidence="7">
    <location>
        <begin position="847"/>
        <end position="868"/>
    </location>
</feature>
<dbReference type="SMART" id="SM00181">
    <property type="entry name" value="EGF"/>
    <property type="match status" value="3"/>
</dbReference>
<feature type="region of interest" description="Disordered" evidence="7">
    <location>
        <begin position="1423"/>
        <end position="1553"/>
    </location>
</feature>
<comment type="cofactor">
    <cofactor evidence="1">
        <name>Zn(2+)</name>
        <dbReference type="ChEBI" id="CHEBI:29105"/>
    </cofactor>
</comment>
<dbReference type="Proteomes" id="UP001186944">
    <property type="component" value="Unassembled WGS sequence"/>
</dbReference>